<gene>
    <name evidence="1" type="ORF">Nepgr_031600</name>
</gene>
<protein>
    <submittedName>
        <fullName evidence="1">Uncharacterized protein</fullName>
    </submittedName>
</protein>
<organism evidence="1 2">
    <name type="scientific">Nepenthes gracilis</name>
    <name type="common">Slender pitcher plant</name>
    <dbReference type="NCBI Taxonomy" id="150966"/>
    <lineage>
        <taxon>Eukaryota</taxon>
        <taxon>Viridiplantae</taxon>
        <taxon>Streptophyta</taxon>
        <taxon>Embryophyta</taxon>
        <taxon>Tracheophyta</taxon>
        <taxon>Spermatophyta</taxon>
        <taxon>Magnoliopsida</taxon>
        <taxon>eudicotyledons</taxon>
        <taxon>Gunneridae</taxon>
        <taxon>Pentapetalae</taxon>
        <taxon>Caryophyllales</taxon>
        <taxon>Nepenthaceae</taxon>
        <taxon>Nepenthes</taxon>
    </lineage>
</organism>
<evidence type="ECO:0000313" key="2">
    <source>
        <dbReference type="Proteomes" id="UP001279734"/>
    </source>
</evidence>
<evidence type="ECO:0000313" key="1">
    <source>
        <dbReference type="EMBL" id="GMH29757.1"/>
    </source>
</evidence>
<keyword evidence="2" id="KW-1185">Reference proteome</keyword>
<name>A0AAD3Y4Y8_NEPGR</name>
<sequence length="75" mass="8336">MPASGQLKTSVISHNFSPCSQLAHLFLFLSWNEAADVLLWRNKDILAAVLSGVTVVWAVREVFEYHQLHLASVDG</sequence>
<dbReference type="Proteomes" id="UP001279734">
    <property type="component" value="Unassembled WGS sequence"/>
</dbReference>
<dbReference type="EMBL" id="BSYO01000037">
    <property type="protein sequence ID" value="GMH29757.1"/>
    <property type="molecule type" value="Genomic_DNA"/>
</dbReference>
<accession>A0AAD3Y4Y8</accession>
<reference evidence="1" key="1">
    <citation type="submission" date="2023-05" db="EMBL/GenBank/DDBJ databases">
        <title>Nepenthes gracilis genome sequencing.</title>
        <authorList>
            <person name="Fukushima K."/>
        </authorList>
    </citation>
    <scope>NUCLEOTIDE SEQUENCE</scope>
    <source>
        <strain evidence="1">SING2019-196</strain>
    </source>
</reference>
<dbReference type="AlphaFoldDB" id="A0AAD3Y4Y8"/>
<comment type="caution">
    <text evidence="1">The sequence shown here is derived from an EMBL/GenBank/DDBJ whole genome shotgun (WGS) entry which is preliminary data.</text>
</comment>
<proteinExistence type="predicted"/>